<organism evidence="3 4">
    <name type="scientific">Ramazzottius varieornatus</name>
    <name type="common">Water bear</name>
    <name type="synonym">Tardigrade</name>
    <dbReference type="NCBI Taxonomy" id="947166"/>
    <lineage>
        <taxon>Eukaryota</taxon>
        <taxon>Metazoa</taxon>
        <taxon>Ecdysozoa</taxon>
        <taxon>Tardigrada</taxon>
        <taxon>Eutardigrada</taxon>
        <taxon>Parachela</taxon>
        <taxon>Hypsibioidea</taxon>
        <taxon>Ramazzottiidae</taxon>
        <taxon>Ramazzottius</taxon>
    </lineage>
</organism>
<sequence>MFFTPKTSLPASRSQFPELTTPKRLNFDDDEGVFLVPSTPTLRIDVKSRQDEQRAAARARAKLKSDEELGNSSTPRLRGRSESSARKAIGSRFGLISDSESDNENGRREPLRGRSSSERQPLSKPSAVQVEQNVDDGRTIVVVGNGIVPSIDSDNQDSPTSSSPVTYFQKKTIEIAERFYKQETTKLLHHAQEIQRLIDETELHLTELNQKVSSIEDGLRGDRNVEKSDKQLHEDWISATEERSKTQLQLQELKILAEKIQLEDRHYRSHEQLRRLWAVPDDSKTELQKKQEAELMDEVLAVRRLKEDVAVRLARCRSQADAAKGRAASASLHC</sequence>
<protein>
    <recommendedName>
        <fullName evidence="2">BMERB domain-containing protein</fullName>
    </recommendedName>
</protein>
<dbReference type="Proteomes" id="UP000186922">
    <property type="component" value="Unassembled WGS sequence"/>
</dbReference>
<feature type="domain" description="BMERB" evidence="2">
    <location>
        <begin position="194"/>
        <end position="309"/>
    </location>
</feature>
<evidence type="ECO:0000313" key="4">
    <source>
        <dbReference type="Proteomes" id="UP000186922"/>
    </source>
</evidence>
<feature type="region of interest" description="Disordered" evidence="1">
    <location>
        <begin position="45"/>
        <end position="130"/>
    </location>
</feature>
<evidence type="ECO:0000256" key="1">
    <source>
        <dbReference type="SAM" id="MobiDB-lite"/>
    </source>
</evidence>
<evidence type="ECO:0000259" key="2">
    <source>
        <dbReference type="Pfam" id="PF12130"/>
    </source>
</evidence>
<dbReference type="STRING" id="947166.A0A1D1UQE2"/>
<name>A0A1D1UQE2_RAMVA</name>
<evidence type="ECO:0000313" key="3">
    <source>
        <dbReference type="EMBL" id="GAU88378.1"/>
    </source>
</evidence>
<gene>
    <name evidence="3" type="primary">RvY_01087-1</name>
    <name evidence="3" type="synonym">RvY_01087.1</name>
    <name evidence="3" type="ORF">RvY_01087</name>
</gene>
<feature type="region of interest" description="Disordered" evidence="1">
    <location>
        <begin position="1"/>
        <end position="32"/>
    </location>
</feature>
<dbReference type="EMBL" id="BDGG01000001">
    <property type="protein sequence ID" value="GAU88378.1"/>
    <property type="molecule type" value="Genomic_DNA"/>
</dbReference>
<comment type="caution">
    <text evidence="3">The sequence shown here is derived from an EMBL/GenBank/DDBJ whole genome shotgun (WGS) entry which is preliminary data.</text>
</comment>
<feature type="compositionally biased region" description="Polar residues" evidence="1">
    <location>
        <begin position="1"/>
        <end position="18"/>
    </location>
</feature>
<dbReference type="SMART" id="SM01203">
    <property type="entry name" value="DUF3585"/>
    <property type="match status" value="1"/>
</dbReference>
<feature type="compositionally biased region" description="Basic and acidic residues" evidence="1">
    <location>
        <begin position="45"/>
        <end position="55"/>
    </location>
</feature>
<proteinExistence type="predicted"/>
<feature type="compositionally biased region" description="Basic and acidic residues" evidence="1">
    <location>
        <begin position="104"/>
        <end position="117"/>
    </location>
</feature>
<dbReference type="AlphaFoldDB" id="A0A1D1UQE2"/>
<keyword evidence="4" id="KW-1185">Reference proteome</keyword>
<accession>A0A1D1UQE2</accession>
<dbReference type="InterPro" id="IPR022735">
    <property type="entry name" value="bMERB_dom"/>
</dbReference>
<dbReference type="Pfam" id="PF12130">
    <property type="entry name" value="bMERB_dom"/>
    <property type="match status" value="1"/>
</dbReference>
<reference evidence="3 4" key="1">
    <citation type="journal article" date="2016" name="Nat. Commun.">
        <title>Extremotolerant tardigrade genome and improved radiotolerance of human cultured cells by tardigrade-unique protein.</title>
        <authorList>
            <person name="Hashimoto T."/>
            <person name="Horikawa D.D."/>
            <person name="Saito Y."/>
            <person name="Kuwahara H."/>
            <person name="Kozuka-Hata H."/>
            <person name="Shin-I T."/>
            <person name="Minakuchi Y."/>
            <person name="Ohishi K."/>
            <person name="Motoyama A."/>
            <person name="Aizu T."/>
            <person name="Enomoto A."/>
            <person name="Kondo K."/>
            <person name="Tanaka S."/>
            <person name="Hara Y."/>
            <person name="Koshikawa S."/>
            <person name="Sagara H."/>
            <person name="Miura T."/>
            <person name="Yokobori S."/>
            <person name="Miyagawa K."/>
            <person name="Suzuki Y."/>
            <person name="Kubo T."/>
            <person name="Oyama M."/>
            <person name="Kohara Y."/>
            <person name="Fujiyama A."/>
            <person name="Arakawa K."/>
            <person name="Katayama T."/>
            <person name="Toyoda A."/>
            <person name="Kunieda T."/>
        </authorList>
    </citation>
    <scope>NUCLEOTIDE SEQUENCE [LARGE SCALE GENOMIC DNA]</scope>
    <source>
        <strain evidence="3 4">YOKOZUNA-1</strain>
    </source>
</reference>